<organism evidence="2 3">
    <name type="scientific">Granulicella mallensis</name>
    <dbReference type="NCBI Taxonomy" id="940614"/>
    <lineage>
        <taxon>Bacteria</taxon>
        <taxon>Pseudomonadati</taxon>
        <taxon>Acidobacteriota</taxon>
        <taxon>Terriglobia</taxon>
        <taxon>Terriglobales</taxon>
        <taxon>Acidobacteriaceae</taxon>
        <taxon>Granulicella</taxon>
    </lineage>
</organism>
<dbReference type="RefSeq" id="WP_184255217.1">
    <property type="nucleotide sequence ID" value="NZ_JACHIO010000007.1"/>
</dbReference>
<accession>A0A7W7ZPJ7</accession>
<dbReference type="Proteomes" id="UP000584867">
    <property type="component" value="Unassembled WGS sequence"/>
</dbReference>
<sequence length="104" mass="11981">MQVRFAETAERDLIETLAYYQAPSAMGDGFNAVIALAIKHLTEWPYTGHRRRDLTKANVCFWFEDPYLLVFQVSGETLSIVAVLHSRNVARILRQRLRKSRPTS</sequence>
<evidence type="ECO:0000313" key="2">
    <source>
        <dbReference type="EMBL" id="MBB5063804.1"/>
    </source>
</evidence>
<dbReference type="InterPro" id="IPR007712">
    <property type="entry name" value="RelE/ParE_toxin"/>
</dbReference>
<protein>
    <submittedName>
        <fullName evidence="2">Plasmid stabilization system protein ParE</fullName>
    </submittedName>
</protein>
<dbReference type="Pfam" id="PF05016">
    <property type="entry name" value="ParE_toxin"/>
    <property type="match status" value="1"/>
</dbReference>
<evidence type="ECO:0000256" key="1">
    <source>
        <dbReference type="ARBA" id="ARBA00022649"/>
    </source>
</evidence>
<proteinExistence type="predicted"/>
<dbReference type="Gene3D" id="3.30.2310.20">
    <property type="entry name" value="RelE-like"/>
    <property type="match status" value="1"/>
</dbReference>
<name>A0A7W7ZPJ7_9BACT</name>
<reference evidence="2 3" key="1">
    <citation type="submission" date="2020-08" db="EMBL/GenBank/DDBJ databases">
        <title>Genomic Encyclopedia of Type Strains, Phase IV (KMG-V): Genome sequencing to study the core and pangenomes of soil and plant-associated prokaryotes.</title>
        <authorList>
            <person name="Whitman W."/>
        </authorList>
    </citation>
    <scope>NUCLEOTIDE SEQUENCE [LARGE SCALE GENOMIC DNA]</scope>
    <source>
        <strain evidence="2 3">X5P3</strain>
    </source>
</reference>
<comment type="caution">
    <text evidence="2">The sequence shown here is derived from an EMBL/GenBank/DDBJ whole genome shotgun (WGS) entry which is preliminary data.</text>
</comment>
<evidence type="ECO:0000313" key="3">
    <source>
        <dbReference type="Proteomes" id="UP000584867"/>
    </source>
</evidence>
<dbReference type="EMBL" id="JACHIO010000007">
    <property type="protein sequence ID" value="MBB5063804.1"/>
    <property type="molecule type" value="Genomic_DNA"/>
</dbReference>
<keyword evidence="1" id="KW-1277">Toxin-antitoxin system</keyword>
<gene>
    <name evidence="2" type="ORF">HDF15_002149</name>
</gene>
<dbReference type="AlphaFoldDB" id="A0A7W7ZPJ7"/>
<dbReference type="InterPro" id="IPR035093">
    <property type="entry name" value="RelE/ParE_toxin_dom_sf"/>
</dbReference>